<organism evidence="5">
    <name type="scientific">Candidatus Kentrum sp. MB</name>
    <dbReference type="NCBI Taxonomy" id="2138164"/>
    <lineage>
        <taxon>Bacteria</taxon>
        <taxon>Pseudomonadati</taxon>
        <taxon>Pseudomonadota</taxon>
        <taxon>Gammaproteobacteria</taxon>
        <taxon>Candidatus Kentrum</taxon>
    </lineage>
</organism>
<sequence length="235" mass="25765">MPIHYSLIENPLTSNHGEYTARVRFTDSVDLDAIVRRITEHGSTSTEASLRAMLIETIDACESFLLEGNRVNLGGLCELYPRISGVFQGVTDHFDPARHRVDVGASPGSRVRNTVREEARVEKVETIKPTPAPLEYEDLGSGEVDSVLTPGNIGTLNGHRLKFDPASRDEGIFLLPGQSDGKAIKIALVQKNKPSQLIFLVPADLPKGNYRIEVRARIEGGKELRAGRADATLRV</sequence>
<gene>
    <name evidence="4" type="ORF">BECKMB1821G_GA0114241_100218</name>
    <name evidence="6" type="ORF">BECKMB1821H_GA0114242_100118</name>
    <name evidence="5" type="ORF">BECKMB1821I_GA0114274_100719</name>
</gene>
<dbReference type="Gene3D" id="2.70.50.70">
    <property type="match status" value="1"/>
</dbReference>
<dbReference type="EMBL" id="CAADFO010000002">
    <property type="protein sequence ID" value="VFK22415.1"/>
    <property type="molecule type" value="Genomic_DNA"/>
</dbReference>
<proteinExistence type="predicted"/>
<evidence type="ECO:0000259" key="3">
    <source>
        <dbReference type="Pfam" id="PF14848"/>
    </source>
</evidence>
<evidence type="ECO:0000313" key="5">
    <source>
        <dbReference type="EMBL" id="VFK28771.1"/>
    </source>
</evidence>
<dbReference type="AlphaFoldDB" id="A0A450XHJ6"/>
<feature type="domain" description="DUF4469" evidence="2">
    <location>
        <begin position="137"/>
        <end position="224"/>
    </location>
</feature>
<evidence type="ECO:0000259" key="2">
    <source>
        <dbReference type="Pfam" id="PF14734"/>
    </source>
</evidence>
<dbReference type="Pfam" id="PF14848">
    <property type="entry name" value="HU-DNA_bdg"/>
    <property type="match status" value="1"/>
</dbReference>
<dbReference type="InterPro" id="IPR049893">
    <property type="entry name" value="Bvu_2165-like_IHF-HU-DNA_bdg"/>
</dbReference>
<dbReference type="CDD" id="cd12843">
    <property type="entry name" value="Bvu_2165_C_like"/>
    <property type="match status" value="1"/>
</dbReference>
<dbReference type="EMBL" id="CAADGH010000001">
    <property type="protein sequence ID" value="VFK74088.1"/>
    <property type="molecule type" value="Genomic_DNA"/>
</dbReference>
<protein>
    <submittedName>
        <fullName evidence="5">DNA-binding domain-containing protein</fullName>
    </submittedName>
</protein>
<evidence type="ECO:0000313" key="4">
    <source>
        <dbReference type="EMBL" id="VFK22415.1"/>
    </source>
</evidence>
<dbReference type="InterPro" id="IPR010992">
    <property type="entry name" value="IHF-like_DNA-bd_dom_sf"/>
</dbReference>
<dbReference type="InterPro" id="IPR027824">
    <property type="entry name" value="DUF4469"/>
</dbReference>
<evidence type="ECO:0000313" key="6">
    <source>
        <dbReference type="EMBL" id="VFK74088.1"/>
    </source>
</evidence>
<dbReference type="Pfam" id="PF14734">
    <property type="entry name" value="DUF4469"/>
    <property type="match status" value="1"/>
</dbReference>
<dbReference type="EMBL" id="CAADFQ010000007">
    <property type="protein sequence ID" value="VFK28771.1"/>
    <property type="molecule type" value="Genomic_DNA"/>
</dbReference>
<evidence type="ECO:0000256" key="1">
    <source>
        <dbReference type="ARBA" id="ARBA00023125"/>
    </source>
</evidence>
<feature type="domain" description="Bvu-2165-like IHF-HU-like DNA-binding" evidence="3">
    <location>
        <begin position="4"/>
        <end position="117"/>
    </location>
</feature>
<accession>A0A450XHJ6</accession>
<keyword evidence="1 5" id="KW-0238">DNA-binding</keyword>
<dbReference type="Gene3D" id="4.10.520.10">
    <property type="entry name" value="IHF-like DNA-binding proteins"/>
    <property type="match status" value="1"/>
</dbReference>
<dbReference type="GO" id="GO:0003677">
    <property type="term" value="F:DNA binding"/>
    <property type="evidence" value="ECO:0007669"/>
    <property type="project" value="UniProtKB-KW"/>
</dbReference>
<reference evidence="5" key="1">
    <citation type="submission" date="2019-02" db="EMBL/GenBank/DDBJ databases">
        <authorList>
            <person name="Gruber-Vodicka R. H."/>
            <person name="Seah K. B. B."/>
        </authorList>
    </citation>
    <scope>NUCLEOTIDE SEQUENCE</scope>
    <source>
        <strain evidence="4">BECK_BZ197</strain>
        <strain evidence="6">BECK_BZ198</strain>
        <strain evidence="5">BECK_BZ199</strain>
    </source>
</reference>
<name>A0A450XHJ6_9GAMM</name>